<dbReference type="AlphaFoldDB" id="A0AAP2DSY0"/>
<dbReference type="InterPro" id="IPR002931">
    <property type="entry name" value="Transglutaminase-like"/>
</dbReference>
<dbReference type="InterPro" id="IPR038765">
    <property type="entry name" value="Papain-like_cys_pep_sf"/>
</dbReference>
<evidence type="ECO:0000259" key="2">
    <source>
        <dbReference type="Pfam" id="PF12969"/>
    </source>
</evidence>
<gene>
    <name evidence="3" type="ORF">KK062_01750</name>
</gene>
<keyword evidence="4" id="KW-1185">Reference proteome</keyword>
<dbReference type="Gene3D" id="2.60.40.3140">
    <property type="match status" value="1"/>
</dbReference>
<dbReference type="RefSeq" id="WP_254082508.1">
    <property type="nucleotide sequence ID" value="NZ_JAHESE010000001.1"/>
</dbReference>
<dbReference type="Gene3D" id="2.60.120.1130">
    <property type="match status" value="1"/>
</dbReference>
<protein>
    <submittedName>
        <fullName evidence="3">Transglutaminase family protein</fullName>
    </submittedName>
</protein>
<name>A0AAP2DSY0_9BACT</name>
<dbReference type="Pfam" id="PF01841">
    <property type="entry name" value="Transglut_core"/>
    <property type="match status" value="1"/>
</dbReference>
<feature type="domain" description="DUF3857" evidence="2">
    <location>
        <begin position="56"/>
        <end position="217"/>
    </location>
</feature>
<evidence type="ECO:0000259" key="1">
    <source>
        <dbReference type="Pfam" id="PF01841"/>
    </source>
</evidence>
<accession>A0AAP2DSY0</accession>
<organism evidence="3 4">
    <name type="scientific">Dawidia cretensis</name>
    <dbReference type="NCBI Taxonomy" id="2782350"/>
    <lineage>
        <taxon>Bacteria</taxon>
        <taxon>Pseudomonadati</taxon>
        <taxon>Bacteroidota</taxon>
        <taxon>Cytophagia</taxon>
        <taxon>Cytophagales</taxon>
        <taxon>Chryseotaleaceae</taxon>
        <taxon>Dawidia</taxon>
    </lineage>
</organism>
<dbReference type="Pfam" id="PF12969">
    <property type="entry name" value="DUF3857"/>
    <property type="match status" value="1"/>
</dbReference>
<dbReference type="EMBL" id="JAHESE010000001">
    <property type="protein sequence ID" value="MBT1706925.1"/>
    <property type="molecule type" value="Genomic_DNA"/>
</dbReference>
<sequence>MNRFFTVVCGVLLWVSSVARDGPKFPVSAIPDALKKDVHVVMREDQMVFTILSKSRATQHVYQAITILNANGKRYAHETVGYDKLSKVTSFKAAVYDAEGMLIKRLKSSEIYDQSAYDGFSLYSDNRIKVIDLSQSTYPYTVEIEYDIEYKYLFSIPDFYVLTRENCSVQHSVCKYVFPKSLAPRHRTYNVDVKAVAEPSADGMETLSWTFENVMPIKLDPMGPDLQYVLPHIDGAPTQFEYDGYVGTMDTWDQFGQWVSSLNQGRNVLPEVTKQKIRALVAQAKTDEEKIKILYEYMQSRTRYVSIQLGIGGFQPFEASVVDQTGYGDCKALSNYMVAMLKEIGISAHYVLIRAGSDASPMDTDFPSSQFNHAIVAVPNKGDTLWLECTSQTNPFGYMGKFTGDRKALAITDKGAKVVNTKRYPADKNVQSRIADVYVEATGDAKAKVKTTYQGLQYENNYLDNAVHLQYDDQRKWVQNNTEIPSFDVNSFSLVNHKDKMPSAEVLLDLRLGRFASVNGKRTFLTPNLMNRSTFVAEKVDGRKTPVVLESGFTDLDTIRYHLPDGVYPEFLPDPVKITSRFGEYESRCVLDQHGLLYVRRLKQVKGQFPAESYKEFADFYKSVNRADHVKIVLLSKT</sequence>
<evidence type="ECO:0000313" key="3">
    <source>
        <dbReference type="EMBL" id="MBT1706925.1"/>
    </source>
</evidence>
<reference evidence="3 4" key="1">
    <citation type="submission" date="2021-05" db="EMBL/GenBank/DDBJ databases">
        <title>A Polyphasic approach of four new species of the genus Ohtaekwangia: Ohtaekwangia histidinii sp. nov., Ohtaekwangia cretensis sp. nov., Ohtaekwangia indiensis sp. nov., Ohtaekwangia reichenbachii sp. nov. from diverse environment.</title>
        <authorList>
            <person name="Octaviana S."/>
        </authorList>
    </citation>
    <scope>NUCLEOTIDE SEQUENCE [LARGE SCALE GENOMIC DNA]</scope>
    <source>
        <strain evidence="3 4">PWU5</strain>
    </source>
</reference>
<proteinExistence type="predicted"/>
<evidence type="ECO:0000313" key="4">
    <source>
        <dbReference type="Proteomes" id="UP001319080"/>
    </source>
</evidence>
<dbReference type="Gene3D" id="3.10.620.30">
    <property type="match status" value="1"/>
</dbReference>
<comment type="caution">
    <text evidence="3">The sequence shown here is derived from an EMBL/GenBank/DDBJ whole genome shotgun (WGS) entry which is preliminary data.</text>
</comment>
<dbReference type="InterPro" id="IPR024618">
    <property type="entry name" value="DUF3857"/>
</dbReference>
<feature type="domain" description="Transglutaminase-like" evidence="1">
    <location>
        <begin position="278"/>
        <end position="380"/>
    </location>
</feature>
<dbReference type="SUPFAM" id="SSF54001">
    <property type="entry name" value="Cysteine proteinases"/>
    <property type="match status" value="1"/>
</dbReference>
<dbReference type="Proteomes" id="UP001319080">
    <property type="component" value="Unassembled WGS sequence"/>
</dbReference>